<dbReference type="SMART" id="SM00389">
    <property type="entry name" value="HOX"/>
    <property type="match status" value="1"/>
</dbReference>
<evidence type="ECO:0000313" key="6">
    <source>
        <dbReference type="Proteomes" id="UP000095009"/>
    </source>
</evidence>
<keyword evidence="1 2" id="KW-0371">Homeobox</keyword>
<dbReference type="AlphaFoldDB" id="A0A1E3PMW6"/>
<feature type="DNA-binding region" description="Homeobox" evidence="1">
    <location>
        <begin position="246"/>
        <end position="305"/>
    </location>
</feature>
<dbReference type="SUPFAM" id="SSF46689">
    <property type="entry name" value="Homeodomain-like"/>
    <property type="match status" value="1"/>
</dbReference>
<evidence type="ECO:0000256" key="3">
    <source>
        <dbReference type="SAM" id="MobiDB-lite"/>
    </source>
</evidence>
<sequence length="322" mass="36806">MNQSENQNFKSSSDLKTNTNIENMNLVRAQSIYSIHSLVEPYPSISAENRFDNMNKLPSKGPNAKELSKLRIEMLKSSSEILMKLTTGILNNKSLSTILAFMNDISPNLQMTETHFYSYEERELYDHVLQQIRQLGEIIVELSSFRYKIANMKCKFALIASKNLCLQLEERPIIDESKSKILLSVLIKLLKRTSDGPLIEESPGITQGLARGITQLSISDDSSDIESTNEIETNSTESGYDKHEKNKLGRRNHSGFQLKILKTRFSVYNHIGKFEASSLGKRISLSEISVQNWFANERRRQRTKQRPCSALLELTRTFSWSD</sequence>
<dbReference type="InterPro" id="IPR001356">
    <property type="entry name" value="HD"/>
</dbReference>
<dbReference type="GO" id="GO:0005634">
    <property type="term" value="C:nucleus"/>
    <property type="evidence" value="ECO:0007669"/>
    <property type="project" value="UniProtKB-SubCell"/>
</dbReference>
<evidence type="ECO:0000313" key="5">
    <source>
        <dbReference type="EMBL" id="ODQ66786.1"/>
    </source>
</evidence>
<dbReference type="CDD" id="cd00086">
    <property type="entry name" value="homeodomain"/>
    <property type="match status" value="1"/>
</dbReference>
<comment type="subcellular location">
    <subcellularLocation>
        <location evidence="1 2">Nucleus</location>
    </subcellularLocation>
</comment>
<keyword evidence="1 2" id="KW-0539">Nucleus</keyword>
<dbReference type="EMBL" id="KV454408">
    <property type="protein sequence ID" value="ODQ66786.1"/>
    <property type="molecule type" value="Genomic_DNA"/>
</dbReference>
<feature type="domain" description="Homeobox" evidence="4">
    <location>
        <begin position="244"/>
        <end position="304"/>
    </location>
</feature>
<name>A0A1E3PMW6_9ASCO</name>
<keyword evidence="1 2" id="KW-0238">DNA-binding</keyword>
<keyword evidence="6" id="KW-1185">Reference proteome</keyword>
<organism evidence="5 6">
    <name type="scientific">Nadsonia fulvescens var. elongata DSM 6958</name>
    <dbReference type="NCBI Taxonomy" id="857566"/>
    <lineage>
        <taxon>Eukaryota</taxon>
        <taxon>Fungi</taxon>
        <taxon>Dikarya</taxon>
        <taxon>Ascomycota</taxon>
        <taxon>Saccharomycotina</taxon>
        <taxon>Dipodascomycetes</taxon>
        <taxon>Dipodascales</taxon>
        <taxon>Dipodascales incertae sedis</taxon>
        <taxon>Nadsonia</taxon>
    </lineage>
</organism>
<evidence type="ECO:0000256" key="2">
    <source>
        <dbReference type="RuleBase" id="RU000682"/>
    </source>
</evidence>
<evidence type="ECO:0000259" key="4">
    <source>
        <dbReference type="PROSITE" id="PS50071"/>
    </source>
</evidence>
<protein>
    <recommendedName>
        <fullName evidence="4">Homeobox domain-containing protein</fullName>
    </recommendedName>
</protein>
<dbReference type="GO" id="GO:0003677">
    <property type="term" value="F:DNA binding"/>
    <property type="evidence" value="ECO:0007669"/>
    <property type="project" value="UniProtKB-UniRule"/>
</dbReference>
<dbReference type="Pfam" id="PF00046">
    <property type="entry name" value="Homeodomain"/>
    <property type="match status" value="1"/>
</dbReference>
<dbReference type="PROSITE" id="PS50071">
    <property type="entry name" value="HOMEOBOX_2"/>
    <property type="match status" value="1"/>
</dbReference>
<proteinExistence type="predicted"/>
<dbReference type="Proteomes" id="UP000095009">
    <property type="component" value="Unassembled WGS sequence"/>
</dbReference>
<reference evidence="5 6" key="1">
    <citation type="journal article" date="2016" name="Proc. Natl. Acad. Sci. U.S.A.">
        <title>Comparative genomics of biotechnologically important yeasts.</title>
        <authorList>
            <person name="Riley R."/>
            <person name="Haridas S."/>
            <person name="Wolfe K.H."/>
            <person name="Lopes M.R."/>
            <person name="Hittinger C.T."/>
            <person name="Goeker M."/>
            <person name="Salamov A.A."/>
            <person name="Wisecaver J.H."/>
            <person name="Long T.M."/>
            <person name="Calvey C.H."/>
            <person name="Aerts A.L."/>
            <person name="Barry K.W."/>
            <person name="Choi C."/>
            <person name="Clum A."/>
            <person name="Coughlan A.Y."/>
            <person name="Deshpande S."/>
            <person name="Douglass A.P."/>
            <person name="Hanson S.J."/>
            <person name="Klenk H.-P."/>
            <person name="LaButti K.M."/>
            <person name="Lapidus A."/>
            <person name="Lindquist E.A."/>
            <person name="Lipzen A.M."/>
            <person name="Meier-Kolthoff J.P."/>
            <person name="Ohm R.A."/>
            <person name="Otillar R.P."/>
            <person name="Pangilinan J.L."/>
            <person name="Peng Y."/>
            <person name="Rokas A."/>
            <person name="Rosa C.A."/>
            <person name="Scheuner C."/>
            <person name="Sibirny A.A."/>
            <person name="Slot J.C."/>
            <person name="Stielow J.B."/>
            <person name="Sun H."/>
            <person name="Kurtzman C.P."/>
            <person name="Blackwell M."/>
            <person name="Grigoriev I.V."/>
            <person name="Jeffries T.W."/>
        </authorList>
    </citation>
    <scope>NUCLEOTIDE SEQUENCE [LARGE SCALE GENOMIC DNA]</scope>
    <source>
        <strain evidence="5 6">DSM 6958</strain>
    </source>
</reference>
<dbReference type="InterPro" id="IPR009057">
    <property type="entry name" value="Homeodomain-like_sf"/>
</dbReference>
<accession>A0A1E3PMW6</accession>
<dbReference type="Gene3D" id="1.10.10.60">
    <property type="entry name" value="Homeodomain-like"/>
    <property type="match status" value="1"/>
</dbReference>
<feature type="region of interest" description="Disordered" evidence="3">
    <location>
        <begin position="224"/>
        <end position="247"/>
    </location>
</feature>
<evidence type="ECO:0000256" key="1">
    <source>
        <dbReference type="PROSITE-ProRule" id="PRU00108"/>
    </source>
</evidence>
<gene>
    <name evidence="5" type="ORF">NADFUDRAFT_41409</name>
</gene>